<keyword evidence="2" id="KW-0575">Peroxidase</keyword>
<gene>
    <name evidence="2" type="ORF">ATK30_4906</name>
</gene>
<evidence type="ECO:0000313" key="3">
    <source>
        <dbReference type="Proteomes" id="UP000233750"/>
    </source>
</evidence>
<dbReference type="Gene3D" id="1.20.1290.10">
    <property type="entry name" value="AhpD-like"/>
    <property type="match status" value="1"/>
</dbReference>
<dbReference type="AlphaFoldDB" id="A0A2N3WJI6"/>
<accession>A0A2N3WJI6</accession>
<sequence>MSYLPSLPTDAVLLDVFRAYPDTAGPLLDYHEALLRGPSPVSVAERELIAAYVSGLNSCGYCHGVHTATAAAFGIPENTLSALLTDVDTAPVDERLKPLLSYVGRLTRTPNRMAEADADAVFAAGWDERALHDAVSVCALFNLMNRLVDGLGITAGPDYFTRSARRLADGGYAGLKTMLGDDR</sequence>
<dbReference type="GO" id="GO:0051920">
    <property type="term" value="F:peroxiredoxin activity"/>
    <property type="evidence" value="ECO:0007669"/>
    <property type="project" value="InterPro"/>
</dbReference>
<dbReference type="PANTHER" id="PTHR35446:SF2">
    <property type="entry name" value="CARBOXYMUCONOLACTONE DECARBOXYLASE-LIKE DOMAIN-CONTAINING PROTEIN"/>
    <property type="match status" value="1"/>
</dbReference>
<dbReference type="EMBL" id="PJMY01000003">
    <property type="protein sequence ID" value="PKV94037.1"/>
    <property type="molecule type" value="Genomic_DNA"/>
</dbReference>
<dbReference type="InterPro" id="IPR003779">
    <property type="entry name" value="CMD-like"/>
</dbReference>
<protein>
    <submittedName>
        <fullName evidence="2">Peroxidase-related enzyme</fullName>
    </submittedName>
</protein>
<dbReference type="NCBIfam" id="TIGR00778">
    <property type="entry name" value="ahpD_dom"/>
    <property type="match status" value="1"/>
</dbReference>
<feature type="domain" description="Carboxymuconolactone decarboxylase-like" evidence="1">
    <location>
        <begin position="21"/>
        <end position="86"/>
    </location>
</feature>
<dbReference type="Pfam" id="PF02627">
    <property type="entry name" value="CMD"/>
    <property type="match status" value="1"/>
</dbReference>
<dbReference type="Proteomes" id="UP000233750">
    <property type="component" value="Unassembled WGS sequence"/>
</dbReference>
<dbReference type="OrthoDB" id="122912at2"/>
<keyword evidence="2" id="KW-0560">Oxidoreductase</keyword>
<keyword evidence="3" id="KW-1185">Reference proteome</keyword>
<comment type="caution">
    <text evidence="2">The sequence shown here is derived from an EMBL/GenBank/DDBJ whole genome shotgun (WGS) entry which is preliminary data.</text>
</comment>
<dbReference type="InterPro" id="IPR029032">
    <property type="entry name" value="AhpD-like"/>
</dbReference>
<organism evidence="2 3">
    <name type="scientific">Amycolatopsis echigonensis</name>
    <dbReference type="NCBI Taxonomy" id="2576905"/>
    <lineage>
        <taxon>Bacteria</taxon>
        <taxon>Bacillati</taxon>
        <taxon>Actinomycetota</taxon>
        <taxon>Actinomycetes</taxon>
        <taxon>Pseudonocardiales</taxon>
        <taxon>Pseudonocardiaceae</taxon>
        <taxon>Amycolatopsis</taxon>
    </lineage>
</organism>
<dbReference type="NCBIfam" id="TIGR01926">
    <property type="entry name" value="peroxid_rel"/>
    <property type="match status" value="1"/>
</dbReference>
<evidence type="ECO:0000313" key="2">
    <source>
        <dbReference type="EMBL" id="PKV94037.1"/>
    </source>
</evidence>
<dbReference type="SUPFAM" id="SSF69118">
    <property type="entry name" value="AhpD-like"/>
    <property type="match status" value="1"/>
</dbReference>
<dbReference type="InterPro" id="IPR004675">
    <property type="entry name" value="AhpD_core"/>
</dbReference>
<reference evidence="2 3" key="1">
    <citation type="submission" date="2017-12" db="EMBL/GenBank/DDBJ databases">
        <title>Sequencing the genomes of 1000 Actinobacteria strains.</title>
        <authorList>
            <person name="Klenk H.-P."/>
        </authorList>
    </citation>
    <scope>NUCLEOTIDE SEQUENCE [LARGE SCALE GENOMIC DNA]</scope>
    <source>
        <strain evidence="2 3">DSM 45165</strain>
    </source>
</reference>
<dbReference type="RefSeq" id="WP_013673458.1">
    <property type="nucleotide sequence ID" value="NZ_PJMY01000003.1"/>
</dbReference>
<name>A0A2N3WJI6_9PSEU</name>
<dbReference type="PANTHER" id="PTHR35446">
    <property type="entry name" value="SI:CH211-175M2.5"/>
    <property type="match status" value="1"/>
</dbReference>
<evidence type="ECO:0000259" key="1">
    <source>
        <dbReference type="Pfam" id="PF02627"/>
    </source>
</evidence>
<proteinExistence type="predicted"/>
<dbReference type="InterPro" id="IPR010195">
    <property type="entry name" value="Uncharacterised_peroxidase-rel"/>
</dbReference>